<keyword evidence="10" id="KW-1185">Reference proteome</keyword>
<accession>A0ABV5V415</accession>
<comment type="caution">
    <text evidence="9">The sequence shown here is derived from an EMBL/GenBank/DDBJ whole genome shotgun (WGS) entry which is preliminary data.</text>
</comment>
<evidence type="ECO:0000256" key="8">
    <source>
        <dbReference type="HAMAP-Rule" id="MF_01416"/>
    </source>
</evidence>
<evidence type="ECO:0000256" key="5">
    <source>
        <dbReference type="ARBA" id="ARBA00023136"/>
    </source>
</evidence>
<gene>
    <name evidence="8" type="primary">atpH</name>
    <name evidence="9" type="ORF">ACFFN0_10855</name>
</gene>
<dbReference type="PANTHER" id="PTHR11910">
    <property type="entry name" value="ATP SYNTHASE DELTA CHAIN"/>
    <property type="match status" value="1"/>
</dbReference>
<evidence type="ECO:0000256" key="3">
    <source>
        <dbReference type="ARBA" id="ARBA00022781"/>
    </source>
</evidence>
<evidence type="ECO:0000313" key="10">
    <source>
        <dbReference type="Proteomes" id="UP001589613"/>
    </source>
</evidence>
<sequence>MESAFRRSYHEADQALQQVLEGDPARVAEDLWAVARVVEANPTLRRNLADPSREGADKATLAERLLAGKVGGDALSVARATVAQRWPRQGDLVTALERLGVEAMLAQAQRHGRLGQVEDELFRFARIVEGTPDLQAALADRRADAQAKGSLVDRLLAVRSSPETVSLARQAVAGTRGRRFDLAIASFLEQAADRQDQVTATVTSAVPLSTQQLERLTAALSTQYGRQVHTNVVIDEDVVGGIRVEIGDEVIDGTVSQRLADARRQMTS</sequence>
<dbReference type="InterPro" id="IPR000711">
    <property type="entry name" value="ATPase_OSCP/dsu"/>
</dbReference>
<keyword evidence="2 8" id="KW-0813">Transport</keyword>
<organism evidence="9 10">
    <name type="scientific">Ornithinimicrobium kibberense</name>
    <dbReference type="NCBI Taxonomy" id="282060"/>
    <lineage>
        <taxon>Bacteria</taxon>
        <taxon>Bacillati</taxon>
        <taxon>Actinomycetota</taxon>
        <taxon>Actinomycetes</taxon>
        <taxon>Micrococcales</taxon>
        <taxon>Ornithinimicrobiaceae</taxon>
        <taxon>Ornithinimicrobium</taxon>
    </lineage>
</organism>
<keyword evidence="6 8" id="KW-0139">CF(1)</keyword>
<reference evidence="9 10" key="1">
    <citation type="submission" date="2024-09" db="EMBL/GenBank/DDBJ databases">
        <authorList>
            <person name="Sun Q."/>
            <person name="Mori K."/>
        </authorList>
    </citation>
    <scope>NUCLEOTIDE SEQUENCE [LARGE SCALE GENOMIC DNA]</scope>
    <source>
        <strain evidence="9 10">JCM 12763</strain>
    </source>
</reference>
<evidence type="ECO:0000256" key="4">
    <source>
        <dbReference type="ARBA" id="ARBA00023065"/>
    </source>
</evidence>
<comment type="similarity">
    <text evidence="8">Belongs to the ATPase delta chain family.</text>
</comment>
<dbReference type="InterPro" id="IPR020781">
    <property type="entry name" value="ATPase_OSCP/d_CS"/>
</dbReference>
<evidence type="ECO:0000256" key="1">
    <source>
        <dbReference type="ARBA" id="ARBA00004370"/>
    </source>
</evidence>
<keyword evidence="3 8" id="KW-0375">Hydrogen ion transport</keyword>
<dbReference type="NCBIfam" id="TIGR01145">
    <property type="entry name" value="ATP_synt_delta"/>
    <property type="match status" value="1"/>
</dbReference>
<name>A0ABV5V415_9MICO</name>
<keyword evidence="7 8" id="KW-0066">ATP synthesis</keyword>
<dbReference type="Proteomes" id="UP001589613">
    <property type="component" value="Unassembled WGS sequence"/>
</dbReference>
<dbReference type="EMBL" id="JBHMAX010000019">
    <property type="protein sequence ID" value="MFB9732541.1"/>
    <property type="molecule type" value="Genomic_DNA"/>
</dbReference>
<dbReference type="Pfam" id="PF00213">
    <property type="entry name" value="OSCP"/>
    <property type="match status" value="1"/>
</dbReference>
<evidence type="ECO:0000256" key="6">
    <source>
        <dbReference type="ARBA" id="ARBA00023196"/>
    </source>
</evidence>
<evidence type="ECO:0000256" key="7">
    <source>
        <dbReference type="ARBA" id="ARBA00023310"/>
    </source>
</evidence>
<comment type="function">
    <text evidence="8">This protein is part of the stalk that links CF(0) to CF(1). It either transmits conformational changes from CF(0) to CF(1) or is implicated in proton conduction.</text>
</comment>
<keyword evidence="8" id="KW-1003">Cell membrane</keyword>
<dbReference type="NCBIfam" id="NF009967">
    <property type="entry name" value="PRK13430.1"/>
    <property type="match status" value="1"/>
</dbReference>
<dbReference type="HAMAP" id="MF_01416">
    <property type="entry name" value="ATP_synth_delta_bact"/>
    <property type="match status" value="1"/>
</dbReference>
<keyword evidence="5 8" id="KW-0472">Membrane</keyword>
<comment type="subcellular location">
    <subcellularLocation>
        <location evidence="8">Cell membrane</location>
        <topology evidence="8">Peripheral membrane protein</topology>
    </subcellularLocation>
    <subcellularLocation>
        <location evidence="1">Membrane</location>
    </subcellularLocation>
</comment>
<protein>
    <recommendedName>
        <fullName evidence="8">ATP synthase subunit delta</fullName>
    </recommendedName>
    <alternativeName>
        <fullName evidence="8">ATP synthase F(1) sector subunit delta</fullName>
    </alternativeName>
    <alternativeName>
        <fullName evidence="8">F-type ATPase subunit delta</fullName>
        <shortName evidence="8">F-ATPase subunit delta</shortName>
    </alternativeName>
</protein>
<dbReference type="PROSITE" id="PS00389">
    <property type="entry name" value="ATPASE_DELTA"/>
    <property type="match status" value="1"/>
</dbReference>
<evidence type="ECO:0000313" key="9">
    <source>
        <dbReference type="EMBL" id="MFB9732541.1"/>
    </source>
</evidence>
<comment type="function">
    <text evidence="8">F(1)F(0) ATP synthase produces ATP from ADP in the presence of a proton or sodium gradient. F-type ATPases consist of two structural domains, F(1) containing the extramembraneous catalytic core and F(0) containing the membrane proton channel, linked together by a central stalk and a peripheral stalk. During catalysis, ATP synthesis in the catalytic domain of F(1) is coupled via a rotary mechanism of the central stalk subunits to proton translocation.</text>
</comment>
<evidence type="ECO:0000256" key="2">
    <source>
        <dbReference type="ARBA" id="ARBA00022448"/>
    </source>
</evidence>
<keyword evidence="4 8" id="KW-0406">Ion transport</keyword>
<proteinExistence type="inferred from homology"/>
<dbReference type="RefSeq" id="WP_141338987.1">
    <property type="nucleotide sequence ID" value="NZ_JBHMAX010000019.1"/>
</dbReference>